<dbReference type="Proteomes" id="UP000630615">
    <property type="component" value="Unassembled WGS sequence"/>
</dbReference>
<dbReference type="InterPro" id="IPR050900">
    <property type="entry name" value="Transposase_IS3/IS150/IS904"/>
</dbReference>
<name>A0ABQ1PT19_9ENTE</name>
<dbReference type="Pfam" id="PF00665">
    <property type="entry name" value="rve"/>
    <property type="match status" value="1"/>
</dbReference>
<feature type="domain" description="Integrase catalytic" evidence="1">
    <location>
        <begin position="56"/>
        <end position="218"/>
    </location>
</feature>
<dbReference type="InterPro" id="IPR048020">
    <property type="entry name" value="Transpos_IS3"/>
</dbReference>
<dbReference type="SUPFAM" id="SSF53098">
    <property type="entry name" value="Ribonuclease H-like"/>
    <property type="match status" value="1"/>
</dbReference>
<dbReference type="Gene3D" id="3.30.420.10">
    <property type="entry name" value="Ribonuclease H-like superfamily/Ribonuclease H"/>
    <property type="match status" value="1"/>
</dbReference>
<dbReference type="NCBIfam" id="NF033516">
    <property type="entry name" value="transpos_IS3"/>
    <property type="match status" value="1"/>
</dbReference>
<accession>A0ABQ1PT19</accession>
<dbReference type="EMBL" id="BMKI01000014">
    <property type="protein sequence ID" value="GGD02770.1"/>
    <property type="molecule type" value="Genomic_DNA"/>
</dbReference>
<evidence type="ECO:0000313" key="3">
    <source>
        <dbReference type="Proteomes" id="UP000630615"/>
    </source>
</evidence>
<evidence type="ECO:0000259" key="1">
    <source>
        <dbReference type="PROSITE" id="PS50994"/>
    </source>
</evidence>
<protein>
    <submittedName>
        <fullName evidence="2">Transposase</fullName>
    </submittedName>
</protein>
<dbReference type="PANTHER" id="PTHR46889:SF5">
    <property type="entry name" value="INTEGRASE PROTEIN"/>
    <property type="match status" value="1"/>
</dbReference>
<sequence>MHYALKRELNWNINIKAIRRLMRNMSLTPEIRRKRPNWVKNTPVHTAENLINRNFHASKPNEKWFTDVSYLFYGNHEKAYLSAIIDTYDMSVVSYVISKRNDNELVMSTLKQGLKGNSNNQLTIHTDRGYQYTSREYSNMKDRYGFQTSMSRPGKCLDNQPIESFWGTLKSEYYYHKNFDSFNQLKAGIDTYINFYMNKRYVPKFDGLTPAEYRELAI</sequence>
<dbReference type="InterPro" id="IPR001584">
    <property type="entry name" value="Integrase_cat-core"/>
</dbReference>
<comment type="caution">
    <text evidence="2">The sequence shown here is derived from an EMBL/GenBank/DDBJ whole genome shotgun (WGS) entry which is preliminary data.</text>
</comment>
<dbReference type="PANTHER" id="PTHR46889">
    <property type="entry name" value="TRANSPOSASE INSF FOR INSERTION SEQUENCE IS3B-RELATED"/>
    <property type="match status" value="1"/>
</dbReference>
<dbReference type="Pfam" id="PF13333">
    <property type="entry name" value="rve_2"/>
    <property type="match status" value="1"/>
</dbReference>
<organism evidence="2 3">
    <name type="scientific">Enterococcus wangshanyuanii</name>
    <dbReference type="NCBI Taxonomy" id="2005703"/>
    <lineage>
        <taxon>Bacteria</taxon>
        <taxon>Bacillati</taxon>
        <taxon>Bacillota</taxon>
        <taxon>Bacilli</taxon>
        <taxon>Lactobacillales</taxon>
        <taxon>Enterococcaceae</taxon>
        <taxon>Enterococcus</taxon>
    </lineage>
</organism>
<proteinExistence type="predicted"/>
<dbReference type="PROSITE" id="PS50994">
    <property type="entry name" value="INTEGRASE"/>
    <property type="match status" value="1"/>
</dbReference>
<evidence type="ECO:0000313" key="2">
    <source>
        <dbReference type="EMBL" id="GGD02770.1"/>
    </source>
</evidence>
<dbReference type="InterPro" id="IPR012337">
    <property type="entry name" value="RNaseH-like_sf"/>
</dbReference>
<keyword evidence="3" id="KW-1185">Reference proteome</keyword>
<gene>
    <name evidence="2" type="ORF">GCM10011573_35310</name>
</gene>
<reference evidence="3" key="1">
    <citation type="journal article" date="2019" name="Int. J. Syst. Evol. Microbiol.">
        <title>The Global Catalogue of Microorganisms (GCM) 10K type strain sequencing project: providing services to taxonomists for standard genome sequencing and annotation.</title>
        <authorList>
            <consortium name="The Broad Institute Genomics Platform"/>
            <consortium name="The Broad Institute Genome Sequencing Center for Infectious Disease"/>
            <person name="Wu L."/>
            <person name="Ma J."/>
        </authorList>
    </citation>
    <scope>NUCLEOTIDE SEQUENCE [LARGE SCALE GENOMIC DNA]</scope>
    <source>
        <strain evidence="3">CGMCC 1.15942</strain>
    </source>
</reference>
<dbReference type="InterPro" id="IPR036397">
    <property type="entry name" value="RNaseH_sf"/>
</dbReference>